<dbReference type="Proteomes" id="UP001189122">
    <property type="component" value="Unassembled WGS sequence"/>
</dbReference>
<evidence type="ECO:0000256" key="8">
    <source>
        <dbReference type="RuleBase" id="RU361233"/>
    </source>
</evidence>
<gene>
    <name evidence="10" type="ORF">SI7747_08010393</name>
</gene>
<evidence type="ECO:0000256" key="1">
    <source>
        <dbReference type="ARBA" id="ARBA00004651"/>
    </source>
</evidence>
<evidence type="ECO:0000259" key="9">
    <source>
        <dbReference type="Pfam" id="PF04535"/>
    </source>
</evidence>
<dbReference type="EMBL" id="LR743595">
    <property type="protein sequence ID" value="CAA2624560.1"/>
    <property type="molecule type" value="Genomic_DNA"/>
</dbReference>
<dbReference type="Pfam" id="PF04535">
    <property type="entry name" value="CASP_dom"/>
    <property type="match status" value="1"/>
</dbReference>
<keyword evidence="4 8" id="KW-1003">Cell membrane</keyword>
<evidence type="ECO:0000256" key="4">
    <source>
        <dbReference type="ARBA" id="ARBA00022475"/>
    </source>
</evidence>
<feature type="transmembrane region" description="Helical" evidence="8">
    <location>
        <begin position="59"/>
        <end position="81"/>
    </location>
</feature>
<evidence type="ECO:0000256" key="6">
    <source>
        <dbReference type="ARBA" id="ARBA00022989"/>
    </source>
</evidence>
<comment type="subunit">
    <text evidence="3 8">Homodimer and heterodimers.</text>
</comment>
<comment type="similarity">
    <text evidence="2 8">Belongs to the Casparian strip membrane proteins (CASP) family.</text>
</comment>
<dbReference type="InterPro" id="IPR044173">
    <property type="entry name" value="CASPL"/>
</dbReference>
<dbReference type="InterPro" id="IPR006702">
    <property type="entry name" value="CASP_dom"/>
</dbReference>
<dbReference type="AlphaFoldDB" id="A0A7I8J198"/>
<evidence type="ECO:0000256" key="2">
    <source>
        <dbReference type="ARBA" id="ARBA00007651"/>
    </source>
</evidence>
<keyword evidence="7 8" id="KW-0472">Membrane</keyword>
<dbReference type="PANTHER" id="PTHR36488">
    <property type="entry name" value="CASP-LIKE PROTEIN 1U1"/>
    <property type="match status" value="1"/>
</dbReference>
<keyword evidence="6 8" id="KW-1133">Transmembrane helix</keyword>
<feature type="transmembrane region" description="Helical" evidence="8">
    <location>
        <begin position="141"/>
        <end position="163"/>
    </location>
</feature>
<feature type="transmembrane region" description="Helical" evidence="8">
    <location>
        <begin position="21"/>
        <end position="39"/>
    </location>
</feature>
<proteinExistence type="inferred from homology"/>
<comment type="subcellular location">
    <subcellularLocation>
        <location evidence="1 8">Cell membrane</location>
        <topology evidence="1 8">Multi-pass membrane protein</topology>
    </subcellularLocation>
</comment>
<dbReference type="PANTHER" id="PTHR36488:SF8">
    <property type="entry name" value="CASP-LIKE PROTEIN 1U1"/>
    <property type="match status" value="1"/>
</dbReference>
<evidence type="ECO:0000313" key="10">
    <source>
        <dbReference type="EMBL" id="CAA2624560.1"/>
    </source>
</evidence>
<evidence type="ECO:0000313" key="11">
    <source>
        <dbReference type="Proteomes" id="UP001189122"/>
    </source>
</evidence>
<feature type="domain" description="Casparian strip membrane protein" evidence="9">
    <location>
        <begin position="18"/>
        <end position="151"/>
    </location>
</feature>
<evidence type="ECO:0000256" key="5">
    <source>
        <dbReference type="ARBA" id="ARBA00022692"/>
    </source>
</evidence>
<protein>
    <recommendedName>
        <fullName evidence="8">CASP-like protein</fullName>
    </recommendedName>
</protein>
<organism evidence="10">
    <name type="scientific">Spirodela intermedia</name>
    <name type="common">Intermediate duckweed</name>
    <dbReference type="NCBI Taxonomy" id="51605"/>
    <lineage>
        <taxon>Eukaryota</taxon>
        <taxon>Viridiplantae</taxon>
        <taxon>Streptophyta</taxon>
        <taxon>Embryophyta</taxon>
        <taxon>Tracheophyta</taxon>
        <taxon>Spermatophyta</taxon>
        <taxon>Magnoliopsida</taxon>
        <taxon>Liliopsida</taxon>
        <taxon>Araceae</taxon>
        <taxon>Lemnoideae</taxon>
        <taxon>Spirodela</taxon>
    </lineage>
</organism>
<keyword evidence="5 8" id="KW-0812">Transmembrane</keyword>
<reference evidence="10 11" key="1">
    <citation type="submission" date="2019-12" db="EMBL/GenBank/DDBJ databases">
        <authorList>
            <person name="Scholz U."/>
            <person name="Mascher M."/>
            <person name="Fiebig A."/>
        </authorList>
    </citation>
    <scope>NUCLEOTIDE SEQUENCE</scope>
</reference>
<dbReference type="InterPro" id="IPR006459">
    <property type="entry name" value="CASP/CASPL"/>
</dbReference>
<keyword evidence="11" id="KW-1185">Reference proteome</keyword>
<dbReference type="GO" id="GO:0005886">
    <property type="term" value="C:plasma membrane"/>
    <property type="evidence" value="ECO:0007669"/>
    <property type="project" value="UniProtKB-SubCell"/>
</dbReference>
<name>A0A7I8J198_SPIIN</name>
<evidence type="ECO:0000256" key="7">
    <source>
        <dbReference type="ARBA" id="ARBA00023136"/>
    </source>
</evidence>
<accession>A0A7I8J198</accession>
<sequence>MTRDPEEQTRQKRRLLYQVSSRIVACAASAVAALLMAFNRETTVYGGVEIDVDYTAASAFKFLVAGDAVVSVYCLLSLVFLVARHDHGGLLHVLDLTAMALAMAVAASAAAIAHVGKYGEPKAGWVSVCGYFPNFCHRTGLSLVLCFVGFISCFLSTATMHVAGADPQL</sequence>
<feature type="transmembrane region" description="Helical" evidence="8">
    <location>
        <begin position="93"/>
        <end position="115"/>
    </location>
</feature>
<evidence type="ECO:0000256" key="3">
    <source>
        <dbReference type="ARBA" id="ARBA00011489"/>
    </source>
</evidence>
<dbReference type="NCBIfam" id="TIGR01569">
    <property type="entry name" value="A_tha_TIGR01569"/>
    <property type="match status" value="1"/>
</dbReference>
<dbReference type="EMBL" id="CACRZD030000008">
    <property type="protein sequence ID" value="CAA6664004.1"/>
    <property type="molecule type" value="Genomic_DNA"/>
</dbReference>